<dbReference type="Pfam" id="PF00528">
    <property type="entry name" value="BPD_transp_1"/>
    <property type="match status" value="1"/>
</dbReference>
<dbReference type="PANTHER" id="PTHR43163">
    <property type="entry name" value="DIPEPTIDE TRANSPORT SYSTEM PERMEASE PROTEIN DPPB-RELATED"/>
    <property type="match status" value="1"/>
</dbReference>
<dbReference type="PROSITE" id="PS50928">
    <property type="entry name" value="ABC_TM1"/>
    <property type="match status" value="1"/>
</dbReference>
<dbReference type="InterPro" id="IPR045621">
    <property type="entry name" value="BPD_transp_1_N"/>
</dbReference>
<feature type="transmembrane region" description="Helical" evidence="7">
    <location>
        <begin position="272"/>
        <end position="294"/>
    </location>
</feature>
<dbReference type="Gene3D" id="1.10.3720.10">
    <property type="entry name" value="MetI-like"/>
    <property type="match status" value="1"/>
</dbReference>
<evidence type="ECO:0000313" key="9">
    <source>
        <dbReference type="EMBL" id="SDG52389.1"/>
    </source>
</evidence>
<dbReference type="InterPro" id="IPR035906">
    <property type="entry name" value="MetI-like_sf"/>
</dbReference>
<feature type="transmembrane region" description="Helical" evidence="7">
    <location>
        <begin position="96"/>
        <end position="118"/>
    </location>
</feature>
<evidence type="ECO:0000256" key="1">
    <source>
        <dbReference type="ARBA" id="ARBA00004651"/>
    </source>
</evidence>
<keyword evidence="4 7" id="KW-0812">Transmembrane</keyword>
<organism evidence="9 10">
    <name type="scientific">Bosea robiniae</name>
    <dbReference type="NCBI Taxonomy" id="1036780"/>
    <lineage>
        <taxon>Bacteria</taxon>
        <taxon>Pseudomonadati</taxon>
        <taxon>Pseudomonadota</taxon>
        <taxon>Alphaproteobacteria</taxon>
        <taxon>Hyphomicrobiales</taxon>
        <taxon>Boseaceae</taxon>
        <taxon>Bosea</taxon>
    </lineage>
</organism>
<accession>A0ABY0P1N2</accession>
<evidence type="ECO:0000256" key="5">
    <source>
        <dbReference type="ARBA" id="ARBA00022989"/>
    </source>
</evidence>
<evidence type="ECO:0000256" key="7">
    <source>
        <dbReference type="RuleBase" id="RU363032"/>
    </source>
</evidence>
<keyword evidence="6 7" id="KW-0472">Membrane</keyword>
<dbReference type="EMBL" id="FNBZ01000004">
    <property type="protein sequence ID" value="SDG52389.1"/>
    <property type="molecule type" value="Genomic_DNA"/>
</dbReference>
<feature type="domain" description="ABC transmembrane type-1" evidence="8">
    <location>
        <begin position="94"/>
        <end position="295"/>
    </location>
</feature>
<dbReference type="Pfam" id="PF19300">
    <property type="entry name" value="BPD_transp_1_N"/>
    <property type="match status" value="1"/>
</dbReference>
<evidence type="ECO:0000256" key="6">
    <source>
        <dbReference type="ARBA" id="ARBA00023136"/>
    </source>
</evidence>
<evidence type="ECO:0000256" key="4">
    <source>
        <dbReference type="ARBA" id="ARBA00022692"/>
    </source>
</evidence>
<dbReference type="InterPro" id="IPR000515">
    <property type="entry name" value="MetI-like"/>
</dbReference>
<dbReference type="SUPFAM" id="SSF161098">
    <property type="entry name" value="MetI-like"/>
    <property type="match status" value="1"/>
</dbReference>
<keyword evidence="3" id="KW-1003">Cell membrane</keyword>
<dbReference type="CDD" id="cd06261">
    <property type="entry name" value="TM_PBP2"/>
    <property type="match status" value="1"/>
</dbReference>
<keyword evidence="5 7" id="KW-1133">Transmembrane helix</keyword>
<evidence type="ECO:0000256" key="3">
    <source>
        <dbReference type="ARBA" id="ARBA00022475"/>
    </source>
</evidence>
<gene>
    <name evidence="9" type="ORF">SAMN05421844_104245</name>
</gene>
<keyword evidence="10" id="KW-1185">Reference proteome</keyword>
<protein>
    <submittedName>
        <fullName evidence="9">Peptide/nickel transport system permease protein</fullName>
    </submittedName>
</protein>
<feature type="transmembrane region" description="Helical" evidence="7">
    <location>
        <begin position="130"/>
        <end position="154"/>
    </location>
</feature>
<evidence type="ECO:0000259" key="8">
    <source>
        <dbReference type="PROSITE" id="PS50928"/>
    </source>
</evidence>
<dbReference type="RefSeq" id="WP_091857331.1">
    <property type="nucleotide sequence ID" value="NZ_FNBZ01000004.1"/>
</dbReference>
<dbReference type="Proteomes" id="UP000199468">
    <property type="component" value="Unassembled WGS sequence"/>
</dbReference>
<feature type="transmembrane region" description="Helical" evidence="7">
    <location>
        <begin position="230"/>
        <end position="252"/>
    </location>
</feature>
<evidence type="ECO:0000313" key="10">
    <source>
        <dbReference type="Proteomes" id="UP000199468"/>
    </source>
</evidence>
<keyword evidence="2 7" id="KW-0813">Transport</keyword>
<name>A0ABY0P1N2_9HYPH</name>
<dbReference type="PANTHER" id="PTHR43163:SF6">
    <property type="entry name" value="DIPEPTIDE TRANSPORT SYSTEM PERMEASE PROTEIN DPPB-RELATED"/>
    <property type="match status" value="1"/>
</dbReference>
<evidence type="ECO:0000256" key="2">
    <source>
        <dbReference type="ARBA" id="ARBA00022448"/>
    </source>
</evidence>
<comment type="subcellular location">
    <subcellularLocation>
        <location evidence="1 7">Cell membrane</location>
        <topology evidence="1 7">Multi-pass membrane protein</topology>
    </subcellularLocation>
</comment>
<feature type="transmembrane region" description="Helical" evidence="7">
    <location>
        <begin position="169"/>
        <end position="187"/>
    </location>
</feature>
<proteinExistence type="inferred from homology"/>
<comment type="similarity">
    <text evidence="7">Belongs to the binding-protein-dependent transport system permease family.</text>
</comment>
<reference evidence="9 10" key="1">
    <citation type="submission" date="2016-10" db="EMBL/GenBank/DDBJ databases">
        <authorList>
            <person name="Varghese N."/>
            <person name="Submissions S."/>
        </authorList>
    </citation>
    <scope>NUCLEOTIDE SEQUENCE [LARGE SCALE GENOMIC DNA]</scope>
    <source>
        <strain evidence="9 10">DSM 26672</strain>
    </source>
</reference>
<sequence length="305" mass="33361">MASFALKRILVAVLVAFTVSVVSFTVLRLSADLAQALAGEGASSEQVEQIRISYGLDRPLALQYLDWLGNIIRGDLGESYYFKQPVSALILERVPVTFTVATLAIGLALLLAIPLGICAALNRNSWLDRLCLTTAVVGQAVPSFWLALMLIYIFGLHWQWLPLSGSEEWQGFILPIIVLAYYAMPAIMRLTRAGMIEVLHADYIRTARAKGLSLRAIVTTHALRNALMPVVALAAVQFGFLLGGSTVVETVFALHGVGYLSWESIQRADFPVVQSIVLMFSMIFVVLTLASDLLNAAIDPRVRLQ</sequence>
<comment type="caution">
    <text evidence="9">The sequence shown here is derived from an EMBL/GenBank/DDBJ whole genome shotgun (WGS) entry which is preliminary data.</text>
</comment>